<dbReference type="OrthoDB" id="2992489at2759"/>
<protein>
    <submittedName>
        <fullName evidence="2">Uncharacterized protein</fullName>
    </submittedName>
</protein>
<evidence type="ECO:0000313" key="2">
    <source>
        <dbReference type="EMBL" id="KAF7356389.1"/>
    </source>
</evidence>
<evidence type="ECO:0000256" key="1">
    <source>
        <dbReference type="SAM" id="MobiDB-lite"/>
    </source>
</evidence>
<evidence type="ECO:0000313" key="3">
    <source>
        <dbReference type="Proteomes" id="UP000620124"/>
    </source>
</evidence>
<dbReference type="AlphaFoldDB" id="A0A8H6YDM4"/>
<dbReference type="EMBL" id="JACAZI010000007">
    <property type="protein sequence ID" value="KAF7356389.1"/>
    <property type="molecule type" value="Genomic_DNA"/>
</dbReference>
<proteinExistence type="predicted"/>
<accession>A0A8H6YDM4</accession>
<feature type="region of interest" description="Disordered" evidence="1">
    <location>
        <begin position="313"/>
        <end position="365"/>
    </location>
</feature>
<feature type="compositionally biased region" description="Acidic residues" evidence="1">
    <location>
        <begin position="320"/>
        <end position="332"/>
    </location>
</feature>
<keyword evidence="3" id="KW-1185">Reference proteome</keyword>
<comment type="caution">
    <text evidence="2">The sequence shown here is derived from an EMBL/GenBank/DDBJ whole genome shotgun (WGS) entry which is preliminary data.</text>
</comment>
<dbReference type="Proteomes" id="UP000620124">
    <property type="component" value="Unassembled WGS sequence"/>
</dbReference>
<sequence>MSQSHACAVSRAVTDLLDSPDFQLSKSSPFPLLEWTSILKAVNDPVHGSVSKTLREDRTTKGSELLSFSFFLILSDTLGQKPHGFLQIIRQSMLSANVLKKLLSRIDARLVDGVTDHPDSGFLYLAGYLWEKEAWTMDELVAWIKTIFKPLLEVAIKRYDSYESRKSKSDKLAGREEKKRKCLTKFLENLKAINPAPTAAHRIIYFEGPQDEPATIFDETPAPGKLPPIFEWWRLLHVDGGQQWDAIDPNLLNAAGSWPPRSQLEDESGVPPVTEPAAAASVTLVVGTTTSVTVSEVDYENVFESFLRDDDDLYLPNSDCSEDGAPEDDEALKDDVTSGPSHLPTTPKKSSKTSELRSPLAPLNH</sequence>
<reference evidence="2" key="1">
    <citation type="submission" date="2020-05" db="EMBL/GenBank/DDBJ databases">
        <title>Mycena genomes resolve the evolution of fungal bioluminescence.</title>
        <authorList>
            <person name="Tsai I.J."/>
        </authorList>
    </citation>
    <scope>NUCLEOTIDE SEQUENCE</scope>
    <source>
        <strain evidence="2">CCC161011</strain>
    </source>
</reference>
<gene>
    <name evidence="2" type="ORF">MVEN_00971500</name>
</gene>
<organism evidence="2 3">
    <name type="scientific">Mycena venus</name>
    <dbReference type="NCBI Taxonomy" id="2733690"/>
    <lineage>
        <taxon>Eukaryota</taxon>
        <taxon>Fungi</taxon>
        <taxon>Dikarya</taxon>
        <taxon>Basidiomycota</taxon>
        <taxon>Agaricomycotina</taxon>
        <taxon>Agaricomycetes</taxon>
        <taxon>Agaricomycetidae</taxon>
        <taxon>Agaricales</taxon>
        <taxon>Marasmiineae</taxon>
        <taxon>Mycenaceae</taxon>
        <taxon>Mycena</taxon>
    </lineage>
</organism>
<name>A0A8H6YDM4_9AGAR</name>
<feature type="compositionally biased region" description="Polar residues" evidence="1">
    <location>
        <begin position="338"/>
        <end position="348"/>
    </location>
</feature>